<feature type="transmembrane region" description="Helical" evidence="12">
    <location>
        <begin position="151"/>
        <end position="168"/>
    </location>
</feature>
<keyword evidence="6" id="KW-0479">Metal-binding</keyword>
<dbReference type="AlphaFoldDB" id="A0A6B3NN20"/>
<dbReference type="PANTHER" id="PTHR30529">
    <property type="entry name" value="CYTOCHROME B561"/>
    <property type="match status" value="1"/>
</dbReference>
<evidence type="ECO:0000259" key="13">
    <source>
        <dbReference type="Pfam" id="PF01292"/>
    </source>
</evidence>
<dbReference type="InterPro" id="IPR016174">
    <property type="entry name" value="Di-haem_cyt_TM"/>
</dbReference>
<evidence type="ECO:0000256" key="2">
    <source>
        <dbReference type="ARBA" id="ARBA00022448"/>
    </source>
</evidence>
<comment type="caution">
    <text evidence="14">The sequence shown here is derived from an EMBL/GenBank/DDBJ whole genome shotgun (WGS) entry which is preliminary data.</text>
</comment>
<dbReference type="GO" id="GO:0005886">
    <property type="term" value="C:plasma membrane"/>
    <property type="evidence" value="ECO:0007669"/>
    <property type="project" value="UniProtKB-SubCell"/>
</dbReference>
<evidence type="ECO:0000256" key="10">
    <source>
        <dbReference type="ARBA" id="ARBA00023136"/>
    </source>
</evidence>
<reference evidence="14" key="1">
    <citation type="submission" date="2019-11" db="EMBL/GenBank/DDBJ databases">
        <title>Genomic insights into an expanded diversity of filamentous marine cyanobacteria reveals the extraordinary biosynthetic potential of Moorea and Okeania.</title>
        <authorList>
            <person name="Ferreira Leao T."/>
            <person name="Wang M."/>
            <person name="Moss N."/>
            <person name="Da Silva R."/>
            <person name="Sanders J."/>
            <person name="Nurk S."/>
            <person name="Gurevich A."/>
            <person name="Humphrey G."/>
            <person name="Reher R."/>
            <person name="Zhu Q."/>
            <person name="Belda-Ferre P."/>
            <person name="Glukhov E."/>
            <person name="Rex R."/>
            <person name="Dorrestein P.C."/>
            <person name="Knight R."/>
            <person name="Pevzner P."/>
            <person name="Gerwick W.H."/>
            <person name="Gerwick L."/>
        </authorList>
    </citation>
    <scope>NUCLEOTIDE SEQUENCE</scope>
    <source>
        <strain evidence="14">SIO1C4</strain>
    </source>
</reference>
<dbReference type="EMBL" id="JAAHFQ010000598">
    <property type="protein sequence ID" value="NER30608.1"/>
    <property type="molecule type" value="Genomic_DNA"/>
</dbReference>
<keyword evidence="10 12" id="KW-0472">Membrane</keyword>
<keyword evidence="3" id="KW-1003">Cell membrane</keyword>
<feature type="domain" description="Cytochrome b561 bacterial/Ni-hydrogenase" evidence="13">
    <location>
        <begin position="20"/>
        <end position="167"/>
    </location>
</feature>
<feature type="transmembrane region" description="Helical" evidence="12">
    <location>
        <begin position="98"/>
        <end position="118"/>
    </location>
</feature>
<dbReference type="InterPro" id="IPR011577">
    <property type="entry name" value="Cyt_b561_bac/Ni-Hgenase"/>
</dbReference>
<keyword evidence="7" id="KW-0249">Electron transport</keyword>
<comment type="subcellular location">
    <subcellularLocation>
        <location evidence="1">Cell membrane</location>
        <topology evidence="1">Multi-pass membrane protein</topology>
    </subcellularLocation>
</comment>
<keyword evidence="5 12" id="KW-0812">Transmembrane</keyword>
<name>A0A6B3NN20_9CYAN</name>
<dbReference type="PANTHER" id="PTHR30529:SF1">
    <property type="entry name" value="CYTOCHROME B561 HOMOLOG 2"/>
    <property type="match status" value="1"/>
</dbReference>
<keyword evidence="8 12" id="KW-1133">Transmembrane helix</keyword>
<sequence length="190" mass="22543">MNQSKIATKPRSNSAFKRIMSIHWIMFYCYIILFIGGTFMARLPNEVFGINSLYNFHKTMGVLTMGLLIWRILTMLQVWWNKYSKRLPKFSKQWTQKVILHTILYLFMCAVPISGFFLSNSYKSNNVHFLWITLPDIFPEDSTLVELGRSLHFWLAYTFGAFIILHAIDQRKFIQGLWRRMLKQTSLKLD</sequence>
<dbReference type="SUPFAM" id="SSF81342">
    <property type="entry name" value="Transmembrane di-heme cytochromes"/>
    <property type="match status" value="1"/>
</dbReference>
<evidence type="ECO:0000256" key="1">
    <source>
        <dbReference type="ARBA" id="ARBA00004651"/>
    </source>
</evidence>
<dbReference type="InterPro" id="IPR052168">
    <property type="entry name" value="Cytochrome_b561_oxidase"/>
</dbReference>
<dbReference type="GO" id="GO:0022904">
    <property type="term" value="P:respiratory electron transport chain"/>
    <property type="evidence" value="ECO:0007669"/>
    <property type="project" value="InterPro"/>
</dbReference>
<feature type="transmembrane region" description="Helical" evidence="12">
    <location>
        <begin position="21"/>
        <end position="40"/>
    </location>
</feature>
<evidence type="ECO:0000256" key="12">
    <source>
        <dbReference type="SAM" id="Phobius"/>
    </source>
</evidence>
<dbReference type="GO" id="GO:0020037">
    <property type="term" value="F:heme binding"/>
    <property type="evidence" value="ECO:0007669"/>
    <property type="project" value="TreeGrafter"/>
</dbReference>
<comment type="similarity">
    <text evidence="11">Belongs to the cytochrome b561 family.</text>
</comment>
<feature type="transmembrane region" description="Helical" evidence="12">
    <location>
        <begin position="60"/>
        <end position="78"/>
    </location>
</feature>
<dbReference type="GO" id="GO:0009055">
    <property type="term" value="F:electron transfer activity"/>
    <property type="evidence" value="ECO:0007669"/>
    <property type="project" value="InterPro"/>
</dbReference>
<organism evidence="14">
    <name type="scientific">Symploca sp. SIO1C4</name>
    <dbReference type="NCBI Taxonomy" id="2607765"/>
    <lineage>
        <taxon>Bacteria</taxon>
        <taxon>Bacillati</taxon>
        <taxon>Cyanobacteriota</taxon>
        <taxon>Cyanophyceae</taxon>
        <taxon>Coleofasciculales</taxon>
        <taxon>Coleofasciculaceae</taxon>
        <taxon>Symploca</taxon>
    </lineage>
</organism>
<evidence type="ECO:0000256" key="6">
    <source>
        <dbReference type="ARBA" id="ARBA00022723"/>
    </source>
</evidence>
<evidence type="ECO:0000256" key="11">
    <source>
        <dbReference type="ARBA" id="ARBA00037975"/>
    </source>
</evidence>
<evidence type="ECO:0000256" key="3">
    <source>
        <dbReference type="ARBA" id="ARBA00022475"/>
    </source>
</evidence>
<protein>
    <submittedName>
        <fullName evidence="14">Cytochrome b</fullName>
    </submittedName>
</protein>
<keyword evidence="4" id="KW-0349">Heme</keyword>
<keyword evidence="2" id="KW-0813">Transport</keyword>
<evidence type="ECO:0000256" key="8">
    <source>
        <dbReference type="ARBA" id="ARBA00022989"/>
    </source>
</evidence>
<keyword evidence="9" id="KW-0408">Iron</keyword>
<evidence type="ECO:0000256" key="7">
    <source>
        <dbReference type="ARBA" id="ARBA00022982"/>
    </source>
</evidence>
<gene>
    <name evidence="14" type="ORF">F6J89_24070</name>
</gene>
<accession>A0A6B3NN20</accession>
<evidence type="ECO:0000256" key="9">
    <source>
        <dbReference type="ARBA" id="ARBA00023004"/>
    </source>
</evidence>
<evidence type="ECO:0000313" key="14">
    <source>
        <dbReference type="EMBL" id="NER30608.1"/>
    </source>
</evidence>
<dbReference type="GO" id="GO:0046872">
    <property type="term" value="F:metal ion binding"/>
    <property type="evidence" value="ECO:0007669"/>
    <property type="project" value="UniProtKB-KW"/>
</dbReference>
<evidence type="ECO:0000256" key="5">
    <source>
        <dbReference type="ARBA" id="ARBA00022692"/>
    </source>
</evidence>
<proteinExistence type="inferred from homology"/>
<evidence type="ECO:0000256" key="4">
    <source>
        <dbReference type="ARBA" id="ARBA00022617"/>
    </source>
</evidence>
<dbReference type="Pfam" id="PF01292">
    <property type="entry name" value="Ni_hydr_CYTB"/>
    <property type="match status" value="1"/>
</dbReference>